<dbReference type="InterPro" id="IPR036388">
    <property type="entry name" value="WH-like_DNA-bd_sf"/>
</dbReference>
<dbReference type="AlphaFoldDB" id="A0A9Y2IM60"/>
<dbReference type="GO" id="GO:0003700">
    <property type="term" value="F:DNA-binding transcription factor activity"/>
    <property type="evidence" value="ECO:0007669"/>
    <property type="project" value="InterPro"/>
</dbReference>
<dbReference type="PANTHER" id="PTHR33164">
    <property type="entry name" value="TRANSCRIPTIONAL REGULATOR, MARR FAMILY"/>
    <property type="match status" value="1"/>
</dbReference>
<evidence type="ECO:0000313" key="3">
    <source>
        <dbReference type="Proteomes" id="UP001236014"/>
    </source>
</evidence>
<evidence type="ECO:0000313" key="2">
    <source>
        <dbReference type="EMBL" id="WIX81904.1"/>
    </source>
</evidence>
<keyword evidence="3" id="KW-1185">Reference proteome</keyword>
<sequence length="153" mass="17344">MKEQRWLGDGEQRAWRAFLEMSRRLDHALTRHLQDEFGLSGADYTILVTLSEAPDERMRAYELVESTDWEKSRLSHHLKRMEHRGLVCREPTDNARSPEFCLTPAGHQAIVDAAPAHVAQVRKLFFDVVSPTEAARFTATCEKILDALGGTPA</sequence>
<dbReference type="GO" id="GO:0006950">
    <property type="term" value="P:response to stress"/>
    <property type="evidence" value="ECO:0007669"/>
    <property type="project" value="TreeGrafter"/>
</dbReference>
<dbReference type="SMART" id="SM00347">
    <property type="entry name" value="HTH_MARR"/>
    <property type="match status" value="1"/>
</dbReference>
<dbReference type="Proteomes" id="UP001236014">
    <property type="component" value="Chromosome"/>
</dbReference>
<dbReference type="SUPFAM" id="SSF46785">
    <property type="entry name" value="Winged helix' DNA-binding domain"/>
    <property type="match status" value="1"/>
</dbReference>
<dbReference type="Pfam" id="PF12802">
    <property type="entry name" value="MarR_2"/>
    <property type="match status" value="1"/>
</dbReference>
<dbReference type="InterPro" id="IPR039422">
    <property type="entry name" value="MarR/SlyA-like"/>
</dbReference>
<dbReference type="RefSeq" id="WP_285972485.1">
    <property type="nucleotide sequence ID" value="NZ_CP127294.1"/>
</dbReference>
<feature type="domain" description="HTH marR-type" evidence="1">
    <location>
        <begin position="11"/>
        <end position="146"/>
    </location>
</feature>
<organism evidence="2 3">
    <name type="scientific">Amycolatopsis carbonis</name>
    <dbReference type="NCBI Taxonomy" id="715471"/>
    <lineage>
        <taxon>Bacteria</taxon>
        <taxon>Bacillati</taxon>
        <taxon>Actinomycetota</taxon>
        <taxon>Actinomycetes</taxon>
        <taxon>Pseudonocardiales</taxon>
        <taxon>Pseudonocardiaceae</taxon>
        <taxon>Amycolatopsis</taxon>
    </lineage>
</organism>
<reference evidence="2 3" key="1">
    <citation type="submission" date="2023-06" db="EMBL/GenBank/DDBJ databases">
        <authorList>
            <person name="Oyuntsetseg B."/>
            <person name="Kim S.B."/>
        </authorList>
    </citation>
    <scope>NUCLEOTIDE SEQUENCE [LARGE SCALE GENOMIC DNA]</scope>
    <source>
        <strain evidence="2 3">2-15</strain>
    </source>
</reference>
<dbReference type="PANTHER" id="PTHR33164:SF99">
    <property type="entry name" value="MARR FAMILY REGULATORY PROTEIN"/>
    <property type="match status" value="1"/>
</dbReference>
<dbReference type="EMBL" id="CP127294">
    <property type="protein sequence ID" value="WIX81904.1"/>
    <property type="molecule type" value="Genomic_DNA"/>
</dbReference>
<dbReference type="InterPro" id="IPR000835">
    <property type="entry name" value="HTH_MarR-typ"/>
</dbReference>
<gene>
    <name evidence="2" type="ORF">QRX50_14645</name>
</gene>
<accession>A0A9Y2IM60</accession>
<dbReference type="Gene3D" id="1.10.10.10">
    <property type="entry name" value="Winged helix-like DNA-binding domain superfamily/Winged helix DNA-binding domain"/>
    <property type="match status" value="1"/>
</dbReference>
<proteinExistence type="predicted"/>
<evidence type="ECO:0000259" key="1">
    <source>
        <dbReference type="PROSITE" id="PS50995"/>
    </source>
</evidence>
<protein>
    <submittedName>
        <fullName evidence="2">MarR family winged helix-turn-helix transcriptional regulator</fullName>
    </submittedName>
</protein>
<name>A0A9Y2IM60_9PSEU</name>
<dbReference type="InterPro" id="IPR036390">
    <property type="entry name" value="WH_DNA-bd_sf"/>
</dbReference>
<dbReference type="PROSITE" id="PS50995">
    <property type="entry name" value="HTH_MARR_2"/>
    <property type="match status" value="1"/>
</dbReference>
<dbReference type="KEGG" id="acab:QRX50_14645"/>